<dbReference type="Proteomes" id="UP001162740">
    <property type="component" value="Chromosome"/>
</dbReference>
<organism evidence="7 8">
    <name type="scientific">Rhodococcus rhodochrous</name>
    <dbReference type="NCBI Taxonomy" id="1829"/>
    <lineage>
        <taxon>Bacteria</taxon>
        <taxon>Bacillati</taxon>
        <taxon>Actinomycetota</taxon>
        <taxon>Actinomycetes</taxon>
        <taxon>Mycobacteriales</taxon>
        <taxon>Nocardiaceae</taxon>
        <taxon>Rhodococcus</taxon>
    </lineage>
</organism>
<feature type="transmembrane region" description="Helical" evidence="6">
    <location>
        <begin position="181"/>
        <end position="201"/>
    </location>
</feature>
<evidence type="ECO:0000256" key="6">
    <source>
        <dbReference type="SAM" id="Phobius"/>
    </source>
</evidence>
<dbReference type="RefSeq" id="WP_229582766.1">
    <property type="nucleotide sequence ID" value="NZ_CP083974.1"/>
</dbReference>
<evidence type="ECO:0000256" key="3">
    <source>
        <dbReference type="ARBA" id="ARBA00022692"/>
    </source>
</evidence>
<gene>
    <name evidence="7" type="ORF">KUM34_021090</name>
</gene>
<comment type="subcellular location">
    <subcellularLocation>
        <location evidence="1">Cell membrane</location>
        <topology evidence="1">Multi-pass membrane protein</topology>
    </subcellularLocation>
</comment>
<feature type="transmembrane region" description="Helical" evidence="6">
    <location>
        <begin position="245"/>
        <end position="268"/>
    </location>
</feature>
<reference evidence="7 8" key="1">
    <citation type="journal article" date="2021" name="Front. Microbiol.">
        <title>Bacterial Transformation of Aromatic Monomers in Softwood Black Liquor.</title>
        <authorList>
            <person name="Navas L.E."/>
            <person name="Dexter G."/>
            <person name="Liu J."/>
            <person name="Levy-Booth D."/>
            <person name="Cho M."/>
            <person name="Jang S.K."/>
            <person name="Mansfield S.D."/>
            <person name="Renneckar S."/>
            <person name="Mohn W.W."/>
            <person name="Eltis L.D."/>
        </authorList>
    </citation>
    <scope>NUCLEOTIDE SEQUENCE [LARGE SCALE GENOMIC DNA]</scope>
    <source>
        <strain evidence="7 8">GD02</strain>
    </source>
</reference>
<feature type="transmembrane region" description="Helical" evidence="6">
    <location>
        <begin position="7"/>
        <end position="26"/>
    </location>
</feature>
<feature type="transmembrane region" description="Helical" evidence="6">
    <location>
        <begin position="38"/>
        <end position="61"/>
    </location>
</feature>
<feature type="transmembrane region" description="Helical" evidence="6">
    <location>
        <begin position="157"/>
        <end position="175"/>
    </location>
</feature>
<accession>A0AA46WU47</accession>
<keyword evidence="3 6" id="KW-0812">Transmembrane</keyword>
<keyword evidence="5 6" id="KW-0472">Membrane</keyword>
<keyword evidence="4 6" id="KW-1133">Transmembrane helix</keyword>
<feature type="transmembrane region" description="Helical" evidence="6">
    <location>
        <begin position="301"/>
        <end position="320"/>
    </location>
</feature>
<evidence type="ECO:0000256" key="2">
    <source>
        <dbReference type="ARBA" id="ARBA00022475"/>
    </source>
</evidence>
<keyword evidence="2" id="KW-1003">Cell membrane</keyword>
<evidence type="ECO:0000256" key="4">
    <source>
        <dbReference type="ARBA" id="ARBA00022989"/>
    </source>
</evidence>
<feature type="transmembrane region" description="Helical" evidence="6">
    <location>
        <begin position="89"/>
        <end position="113"/>
    </location>
</feature>
<feature type="transmembrane region" description="Helical" evidence="6">
    <location>
        <begin position="221"/>
        <end position="239"/>
    </location>
</feature>
<dbReference type="InterPro" id="IPR050833">
    <property type="entry name" value="Poly_Biosynth_Transport"/>
</dbReference>
<name>A0AA46WU47_RHORH</name>
<feature type="transmembrane region" description="Helical" evidence="6">
    <location>
        <begin position="332"/>
        <end position="353"/>
    </location>
</feature>
<evidence type="ECO:0000256" key="1">
    <source>
        <dbReference type="ARBA" id="ARBA00004651"/>
    </source>
</evidence>
<dbReference type="PANTHER" id="PTHR30250:SF11">
    <property type="entry name" value="O-ANTIGEN TRANSPORTER-RELATED"/>
    <property type="match status" value="1"/>
</dbReference>
<evidence type="ECO:0000313" key="7">
    <source>
        <dbReference type="EMBL" id="UZF44323.1"/>
    </source>
</evidence>
<dbReference type="EMBL" id="CP083974">
    <property type="protein sequence ID" value="UZF44323.1"/>
    <property type="molecule type" value="Genomic_DNA"/>
</dbReference>
<feature type="transmembrane region" description="Helical" evidence="6">
    <location>
        <begin position="463"/>
        <end position="484"/>
    </location>
</feature>
<sequence length="499" mass="54315">MAGRSLIYAVASILQKLSSLILLPIYTRLLTPEEYGYFNLIVTLLMLGGAIAALGMEYAVVRFCHPSFNIKGNGEGSGDPRRQAKFYTAAYASVLSAAVILTIVLTLTGPLYAPLIFPNFDFYPVILVALASLLFQPLTVVYLALLQARSMAKSYGIYSLALFLCNGGLTVLFLGPLDFGLLGIALALVTANGLFALIATINAMKMGMLWVRFERDDARRLLGYAVPMLPHTLTLQATSLATRVIISHLISVAAAGLFNIAMYAVNFIDAIQTAFHRAFLSWYFTQMDERPSGWRDRVRDVIATFVGASVVISSSVALFASELLMLMTPESFHAAASIVPLLALSMMVKAVYYPSLSALLYHEKGTRAVLLISGTSSVISIPLAVLGAAQFGLMGVAAAQLIQRVIMSGMAVRSSRRLETPRIPWARVVRLQTSGLAAVCVVMVGDHFSWWGLGFWPVLSVKVLVWIVLVAYLFVCDPNLVNAARSVIRRESQKQAEVR</sequence>
<evidence type="ECO:0000256" key="5">
    <source>
        <dbReference type="ARBA" id="ARBA00023136"/>
    </source>
</evidence>
<protein>
    <submittedName>
        <fullName evidence="7">Oligosaccharide flippase family protein</fullName>
    </submittedName>
</protein>
<dbReference type="GO" id="GO:0005886">
    <property type="term" value="C:plasma membrane"/>
    <property type="evidence" value="ECO:0007669"/>
    <property type="project" value="UniProtKB-SubCell"/>
</dbReference>
<dbReference type="AlphaFoldDB" id="A0AA46WU47"/>
<evidence type="ECO:0000313" key="8">
    <source>
        <dbReference type="Proteomes" id="UP001162740"/>
    </source>
</evidence>
<feature type="transmembrane region" description="Helical" evidence="6">
    <location>
        <begin position="365"/>
        <end position="385"/>
    </location>
</feature>
<proteinExistence type="predicted"/>
<feature type="transmembrane region" description="Helical" evidence="6">
    <location>
        <begin position="125"/>
        <end position="145"/>
    </location>
</feature>
<dbReference type="Pfam" id="PF13440">
    <property type="entry name" value="Polysacc_synt_3"/>
    <property type="match status" value="1"/>
</dbReference>
<dbReference type="PANTHER" id="PTHR30250">
    <property type="entry name" value="PST FAMILY PREDICTED COLANIC ACID TRANSPORTER"/>
    <property type="match status" value="1"/>
</dbReference>